<comment type="caution">
    <text evidence="2">The sequence shown here is derived from an EMBL/GenBank/DDBJ whole genome shotgun (WGS) entry which is preliminary data.</text>
</comment>
<proteinExistence type="predicted"/>
<evidence type="ECO:0000256" key="1">
    <source>
        <dbReference type="SAM" id="MobiDB-lite"/>
    </source>
</evidence>
<organism evidence="2 3">
    <name type="scientific">Citrus unshiu</name>
    <name type="common">Satsuma mandarin</name>
    <name type="synonym">Citrus nobilis var. unshiu</name>
    <dbReference type="NCBI Taxonomy" id="55188"/>
    <lineage>
        <taxon>Eukaryota</taxon>
        <taxon>Viridiplantae</taxon>
        <taxon>Streptophyta</taxon>
        <taxon>Embryophyta</taxon>
        <taxon>Tracheophyta</taxon>
        <taxon>Spermatophyta</taxon>
        <taxon>Magnoliopsida</taxon>
        <taxon>eudicotyledons</taxon>
        <taxon>Gunneridae</taxon>
        <taxon>Pentapetalae</taxon>
        <taxon>rosids</taxon>
        <taxon>malvids</taxon>
        <taxon>Sapindales</taxon>
        <taxon>Rutaceae</taxon>
        <taxon>Aurantioideae</taxon>
        <taxon>Citrus</taxon>
    </lineage>
</organism>
<dbReference type="Proteomes" id="UP000236630">
    <property type="component" value="Unassembled WGS sequence"/>
</dbReference>
<evidence type="ECO:0000313" key="2">
    <source>
        <dbReference type="EMBL" id="GAY54408.1"/>
    </source>
</evidence>
<evidence type="ECO:0000313" key="3">
    <source>
        <dbReference type="Proteomes" id="UP000236630"/>
    </source>
</evidence>
<dbReference type="EMBL" id="BDQV01000104">
    <property type="protein sequence ID" value="GAY54408.1"/>
    <property type="molecule type" value="Genomic_DNA"/>
</dbReference>
<sequence>MTGGSVWDLQEKEEMLSGVVLFSSFYDQDLYSINFITTRGSPLKASSPEVPAHTDKSEYAGGSPGANPPTLKSDMKASPESQSSAFFETAWDSDCCVMGKRGILRVTPQFWGKRGCRGSLRSCVLRRRFLGKAWLCVGSATSCVLRHGPGESVAVVPRFAGWGACFANCRRPGLLASRPRAGMALCLLQEIGLADDVLVDEQDISAPVPPRTRLLRDIPVRRTLPSDICSPCLVSSTSKTDIEFGTEIRINLFSLFEKMATEKWTLIYKRYRDALKTVRVPTSTSPLHLRGKVPAADR</sequence>
<gene>
    <name evidence="2" type="ORF">CUMW_156480</name>
</gene>
<feature type="region of interest" description="Disordered" evidence="1">
    <location>
        <begin position="41"/>
        <end position="77"/>
    </location>
</feature>
<name>A0A2H5PPW8_CITUN</name>
<protein>
    <submittedName>
        <fullName evidence="2">Uncharacterized protein</fullName>
    </submittedName>
</protein>
<dbReference type="AlphaFoldDB" id="A0A2H5PPW8"/>
<reference evidence="2 3" key="1">
    <citation type="journal article" date="2017" name="Front. Genet.">
        <title>Draft sequencing of the heterozygous diploid genome of Satsuma (Citrus unshiu Marc.) using a hybrid assembly approach.</title>
        <authorList>
            <person name="Shimizu T."/>
            <person name="Tanizawa Y."/>
            <person name="Mochizuki T."/>
            <person name="Nagasaki H."/>
            <person name="Yoshioka T."/>
            <person name="Toyoda A."/>
            <person name="Fujiyama A."/>
            <person name="Kaminuma E."/>
            <person name="Nakamura Y."/>
        </authorList>
    </citation>
    <scope>NUCLEOTIDE SEQUENCE [LARGE SCALE GENOMIC DNA]</scope>
    <source>
        <strain evidence="3">cv. Miyagawa wase</strain>
    </source>
</reference>
<keyword evidence="3" id="KW-1185">Reference proteome</keyword>
<accession>A0A2H5PPW8</accession>